<proteinExistence type="predicted"/>
<dbReference type="EMBL" id="JBJURJ010000017">
    <property type="protein sequence ID" value="MFM9331294.1"/>
    <property type="molecule type" value="Genomic_DNA"/>
</dbReference>
<protein>
    <submittedName>
        <fullName evidence="1">Nucleoside hydrolase</fullName>
    </submittedName>
</protein>
<gene>
    <name evidence="1" type="ORF">ACI1P1_23650</name>
</gene>
<organism evidence="1 2">
    <name type="scientific">Paenibacillus mesotrionivorans</name>
    <dbReference type="NCBI Taxonomy" id="3160968"/>
    <lineage>
        <taxon>Bacteria</taxon>
        <taxon>Bacillati</taxon>
        <taxon>Bacillota</taxon>
        <taxon>Bacilli</taxon>
        <taxon>Bacillales</taxon>
        <taxon>Paenibacillaceae</taxon>
        <taxon>Paenibacillus</taxon>
    </lineage>
</organism>
<evidence type="ECO:0000313" key="1">
    <source>
        <dbReference type="EMBL" id="MFM9331294.1"/>
    </source>
</evidence>
<keyword evidence="1" id="KW-0378">Hydrolase</keyword>
<comment type="caution">
    <text evidence="1">The sequence shown here is derived from an EMBL/GenBank/DDBJ whole genome shotgun (WGS) entry which is preliminary data.</text>
</comment>
<name>A0ACC7P2L9_9BACL</name>
<reference evidence="1" key="1">
    <citation type="submission" date="2024-12" db="EMBL/GenBank/DDBJ databases">
        <authorList>
            <person name="Wu N."/>
        </authorList>
    </citation>
    <scope>NUCLEOTIDE SEQUENCE</scope>
    <source>
        <strain evidence="1">P15</strain>
    </source>
</reference>
<accession>A0ACC7P2L9</accession>
<keyword evidence="2" id="KW-1185">Reference proteome</keyword>
<sequence length="328" mass="36208">MSLYPEINEERLVRMLRHPGRKVRMVLDTDTFNEIDDQFALVYALLSPDSVEVEALYAAPFYNKNSTGPADGMEKSYLEILKILKLMSREDVPVYRGSAAYLPQDGGFVEGDAARNLVERAMACDPADPLYVVAIGCITNVASAILMEPAIAERIVIVWLGGHSFAWPHTREFNLSQDIVASRVVFDCGAPVILLPCGGVVSHLHTSLSEVRDYVLPTGPVGEYLFETFRSSSDDHFAYTRIIWDMSTIAWLVNPEWTFSHLVPSPRISDDARWIKDPTRHPIRYIYHIYRNPVFGDLFRKLARGGGNEGEGGGGDRGGVGGGGAGGS</sequence>
<evidence type="ECO:0000313" key="2">
    <source>
        <dbReference type="Proteomes" id="UP001631969"/>
    </source>
</evidence>
<dbReference type="Proteomes" id="UP001631969">
    <property type="component" value="Unassembled WGS sequence"/>
</dbReference>